<dbReference type="RefSeq" id="WP_092650798.1">
    <property type="nucleotide sequence ID" value="NZ_FOHA01000004.1"/>
</dbReference>
<dbReference type="InterPro" id="IPR000845">
    <property type="entry name" value="Nucleoside_phosphorylase_d"/>
</dbReference>
<sequence>MAKIGIIGAMEEELRILREKMTITKEYTIAGAAFTEGLLENHEVVVVLCGIGKVNAALTTTLLLNQGDFSAVINTGSAGALKSGMEIGDIVISNEVAYHDVDVTAFGYLMGQVPQMPARYLADKALVEQAQLAAAETALPSHVGLIVSSDSFIASKEASERILAHFPDVYASEMEGAAIAQVAHRFKTPFVVVRAMSDTASEEATVDFDTFIIEAGKRSANFVCQLLTHLA</sequence>
<dbReference type="PANTHER" id="PTHR46832">
    <property type="entry name" value="5'-METHYLTHIOADENOSINE/S-ADENOSYLHOMOCYSTEINE NUCLEOSIDASE"/>
    <property type="match status" value="1"/>
</dbReference>
<keyword evidence="4 6" id="KW-0486">Methionine biosynthesis</keyword>
<dbReference type="InterPro" id="IPR010049">
    <property type="entry name" value="MTA_SAH_Nsdase"/>
</dbReference>
<feature type="binding site" evidence="6">
    <location>
        <position position="153"/>
    </location>
    <ligand>
        <name>substrate</name>
    </ligand>
</feature>
<comment type="catalytic activity">
    <reaction evidence="6">
        <text>S-adenosyl-L-homocysteine + H2O = S-(5-deoxy-D-ribos-5-yl)-L-homocysteine + adenine</text>
        <dbReference type="Rhea" id="RHEA:17805"/>
        <dbReference type="ChEBI" id="CHEBI:15377"/>
        <dbReference type="ChEBI" id="CHEBI:16708"/>
        <dbReference type="ChEBI" id="CHEBI:57856"/>
        <dbReference type="ChEBI" id="CHEBI:58195"/>
        <dbReference type="EC" id="3.2.2.9"/>
    </reaction>
</comment>
<dbReference type="EC" id="3.2.2.9" evidence="6"/>
<comment type="function">
    <text evidence="6">Catalyzes the irreversible cleavage of the glycosidic bond in both 5'-methylthioadenosine (MTA) and S-adenosylhomocysteine (SAH/AdoHcy) to adenine and the corresponding thioribose, 5'-methylthioribose and S-ribosylhomocysteine, respectively. Also cleaves 5'-deoxyadenosine, a toxic by-product of radical S-adenosylmethionine (SAM) enzymes, into 5-deoxyribose and adenine.</text>
</comment>
<keyword evidence="9" id="KW-1185">Reference proteome</keyword>
<dbReference type="SUPFAM" id="SSF53167">
    <property type="entry name" value="Purine and uridine phosphorylases"/>
    <property type="match status" value="1"/>
</dbReference>
<dbReference type="AlphaFoldDB" id="A0A1H9RH64"/>
<dbReference type="GO" id="GO:0008930">
    <property type="term" value="F:methylthioadenosine nucleosidase activity"/>
    <property type="evidence" value="ECO:0007669"/>
    <property type="project" value="UniProtKB-UniRule"/>
</dbReference>
<evidence type="ECO:0000256" key="6">
    <source>
        <dbReference type="HAMAP-Rule" id="MF_01684"/>
    </source>
</evidence>
<feature type="active site" description="Proton acceptor" evidence="6">
    <location>
        <position position="13"/>
    </location>
</feature>
<accession>A0A1H9RH64</accession>
<protein>
    <recommendedName>
        <fullName evidence="6">5'-methylthioadenosine/S-adenosylhomocysteine nucleosidase</fullName>
        <shortName evidence="6">MTA/SAH nucleosidase</shortName>
        <shortName evidence="6">MTAN</shortName>
        <ecNumber evidence="6">3.2.2.9</ecNumber>
    </recommendedName>
    <alternativeName>
        <fullName evidence="6">5'-deoxyadenosine nucleosidase</fullName>
        <shortName evidence="6">DOA nucleosidase</shortName>
        <shortName evidence="6">dAdo nucleosidase</shortName>
    </alternativeName>
    <alternativeName>
        <fullName evidence="6">5'-methylthioadenosine nucleosidase</fullName>
        <shortName evidence="6">MTA nucleosidase</shortName>
    </alternativeName>
    <alternativeName>
        <fullName evidence="6">S-adenosylhomocysteine nucleosidase</fullName>
        <shortName evidence="6">AdoHcy nucleosidase</shortName>
        <shortName evidence="6">SAH nucleosidase</shortName>
        <shortName evidence="6">SRH nucleosidase</shortName>
    </alternativeName>
</protein>
<evidence type="ECO:0000313" key="9">
    <source>
        <dbReference type="Proteomes" id="UP000198948"/>
    </source>
</evidence>
<comment type="catalytic activity">
    <reaction evidence="6">
        <text>S-methyl-5'-thioadenosine + H2O = 5-(methylsulfanyl)-D-ribose + adenine</text>
        <dbReference type="Rhea" id="RHEA:13617"/>
        <dbReference type="ChEBI" id="CHEBI:15377"/>
        <dbReference type="ChEBI" id="CHEBI:16708"/>
        <dbReference type="ChEBI" id="CHEBI:17509"/>
        <dbReference type="ChEBI" id="CHEBI:78440"/>
        <dbReference type="EC" id="3.2.2.9"/>
    </reaction>
</comment>
<comment type="catalytic activity">
    <reaction evidence="5">
        <text>5'-deoxyadenosine + H2O = 5-deoxy-D-ribose + adenine</text>
        <dbReference type="Rhea" id="RHEA:29859"/>
        <dbReference type="ChEBI" id="CHEBI:15377"/>
        <dbReference type="ChEBI" id="CHEBI:16708"/>
        <dbReference type="ChEBI" id="CHEBI:17319"/>
        <dbReference type="ChEBI" id="CHEBI:149540"/>
        <dbReference type="EC" id="3.2.2.9"/>
    </reaction>
    <physiologicalReaction direction="left-to-right" evidence="5">
        <dbReference type="Rhea" id="RHEA:29860"/>
    </physiologicalReaction>
</comment>
<comment type="similarity">
    <text evidence="6">Belongs to the PNP/UDP phosphorylase family. MtnN subfamily.</text>
</comment>
<comment type="pathway">
    <text evidence="1 6">Amino-acid biosynthesis; L-methionine biosynthesis via salvage pathway; S-methyl-5-thio-alpha-D-ribose 1-phosphate from S-methyl-5'-thioadenosine (hydrolase route): step 1/2.</text>
</comment>
<evidence type="ECO:0000256" key="4">
    <source>
        <dbReference type="ARBA" id="ARBA00023167"/>
    </source>
</evidence>
<evidence type="ECO:0000313" key="8">
    <source>
        <dbReference type="EMBL" id="SER72151.1"/>
    </source>
</evidence>
<dbReference type="UniPathway" id="UPA00904">
    <property type="reaction ID" value="UER00871"/>
</dbReference>
<keyword evidence="2 6" id="KW-0028">Amino-acid biosynthesis</keyword>
<dbReference type="EMBL" id="FOHA01000004">
    <property type="protein sequence ID" value="SER72151.1"/>
    <property type="molecule type" value="Genomic_DNA"/>
</dbReference>
<evidence type="ECO:0000259" key="7">
    <source>
        <dbReference type="Pfam" id="PF01048"/>
    </source>
</evidence>
<keyword evidence="3 6" id="KW-0378">Hydrolase</keyword>
<dbReference type="FunFam" id="3.40.50.1580:FF:000001">
    <property type="entry name" value="MTA/SAH nucleosidase family protein"/>
    <property type="match status" value="1"/>
</dbReference>
<reference evidence="8 9" key="1">
    <citation type="submission" date="2016-10" db="EMBL/GenBank/DDBJ databases">
        <authorList>
            <person name="de Groot N.N."/>
        </authorList>
    </citation>
    <scope>NUCLEOTIDE SEQUENCE [LARGE SCALE GENOMIC DNA]</scope>
    <source>
        <strain evidence="8 9">DSM 13760</strain>
    </source>
</reference>
<evidence type="ECO:0000256" key="3">
    <source>
        <dbReference type="ARBA" id="ARBA00022801"/>
    </source>
</evidence>
<feature type="binding site" evidence="6">
    <location>
        <begin position="174"/>
        <end position="175"/>
    </location>
    <ligand>
        <name>substrate</name>
    </ligand>
</feature>
<dbReference type="HAMAP" id="MF_01684">
    <property type="entry name" value="Salvage_MtnN"/>
    <property type="match status" value="1"/>
</dbReference>
<dbReference type="GO" id="GO:0019284">
    <property type="term" value="P:L-methionine salvage from S-adenosylmethionine"/>
    <property type="evidence" value="ECO:0007669"/>
    <property type="project" value="TreeGrafter"/>
</dbReference>
<name>A0A1H9RH64_9LACT</name>
<dbReference type="GO" id="GO:0009164">
    <property type="term" value="P:nucleoside catabolic process"/>
    <property type="evidence" value="ECO:0007669"/>
    <property type="project" value="InterPro"/>
</dbReference>
<dbReference type="GO" id="GO:0005829">
    <property type="term" value="C:cytosol"/>
    <property type="evidence" value="ECO:0007669"/>
    <property type="project" value="TreeGrafter"/>
</dbReference>
<evidence type="ECO:0000256" key="1">
    <source>
        <dbReference type="ARBA" id="ARBA00004945"/>
    </source>
</evidence>
<evidence type="ECO:0000256" key="5">
    <source>
        <dbReference type="ARBA" id="ARBA00050313"/>
    </source>
</evidence>
<dbReference type="Pfam" id="PF01048">
    <property type="entry name" value="PNP_UDP_1"/>
    <property type="match status" value="1"/>
</dbReference>
<feature type="domain" description="Nucleoside phosphorylase" evidence="7">
    <location>
        <begin position="3"/>
        <end position="227"/>
    </location>
</feature>
<dbReference type="Proteomes" id="UP000198948">
    <property type="component" value="Unassembled WGS sequence"/>
</dbReference>
<dbReference type="GO" id="GO:0008782">
    <property type="term" value="F:adenosylhomocysteine nucleosidase activity"/>
    <property type="evidence" value="ECO:0007669"/>
    <property type="project" value="UniProtKB-UniRule"/>
</dbReference>
<dbReference type="STRING" id="142588.SAMN04488559_10442"/>
<dbReference type="InterPro" id="IPR035994">
    <property type="entry name" value="Nucleoside_phosphorylase_sf"/>
</dbReference>
<dbReference type="NCBIfam" id="TIGR01704">
    <property type="entry name" value="MTA_SAH-Nsdase"/>
    <property type="match status" value="1"/>
</dbReference>
<gene>
    <name evidence="6" type="primary">mtnN</name>
    <name evidence="8" type="ORF">SAMN04488559_10442</name>
</gene>
<dbReference type="Gene3D" id="3.40.50.1580">
    <property type="entry name" value="Nucleoside phosphorylase domain"/>
    <property type="match status" value="1"/>
</dbReference>
<dbReference type="NCBIfam" id="NF004079">
    <property type="entry name" value="PRK05584.1"/>
    <property type="match status" value="1"/>
</dbReference>
<dbReference type="CDD" id="cd09008">
    <property type="entry name" value="MTAN"/>
    <property type="match status" value="1"/>
</dbReference>
<evidence type="ECO:0000256" key="2">
    <source>
        <dbReference type="ARBA" id="ARBA00022605"/>
    </source>
</evidence>
<dbReference type="PANTHER" id="PTHR46832:SF1">
    <property type="entry name" value="5'-METHYLTHIOADENOSINE_S-ADENOSYLHOMOCYSTEINE NUCLEOSIDASE"/>
    <property type="match status" value="1"/>
</dbReference>
<dbReference type="GO" id="GO:0019509">
    <property type="term" value="P:L-methionine salvage from methylthioadenosine"/>
    <property type="evidence" value="ECO:0007669"/>
    <property type="project" value="UniProtKB-UniRule"/>
</dbReference>
<proteinExistence type="inferred from homology"/>
<dbReference type="OrthoDB" id="9792278at2"/>
<organism evidence="8 9">
    <name type="scientific">Isobaculum melis</name>
    <dbReference type="NCBI Taxonomy" id="142588"/>
    <lineage>
        <taxon>Bacteria</taxon>
        <taxon>Bacillati</taxon>
        <taxon>Bacillota</taxon>
        <taxon>Bacilli</taxon>
        <taxon>Lactobacillales</taxon>
        <taxon>Carnobacteriaceae</taxon>
        <taxon>Isobaculum</taxon>
    </lineage>
</organism>
<feature type="binding site" evidence="6">
    <location>
        <position position="79"/>
    </location>
    <ligand>
        <name>substrate</name>
    </ligand>
</feature>
<feature type="active site" description="Proton donor" evidence="6">
    <location>
        <position position="198"/>
    </location>
</feature>